<sequence length="140" mass="16045">MKKINDANSKTLVVKPATEWTEDELGAVNRRKKQVDDAQIRMDLGREAEKLLKNGKVLKADEEKNVKCLESRRNTSKRYQAKNSGRTATYQANRSASRNDVMSKLSHLWTKDNIKAVMAIEVKRTSARENEDNIRLIKKS</sequence>
<evidence type="ECO:0000313" key="2">
    <source>
        <dbReference type="WBParaSite" id="RSKR_0000886600.1"/>
    </source>
</evidence>
<proteinExistence type="predicted"/>
<dbReference type="Proteomes" id="UP000095286">
    <property type="component" value="Unplaced"/>
</dbReference>
<evidence type="ECO:0000313" key="1">
    <source>
        <dbReference type="Proteomes" id="UP000095286"/>
    </source>
</evidence>
<organism evidence="1 2">
    <name type="scientific">Rhabditophanes sp. KR3021</name>
    <dbReference type="NCBI Taxonomy" id="114890"/>
    <lineage>
        <taxon>Eukaryota</taxon>
        <taxon>Metazoa</taxon>
        <taxon>Ecdysozoa</taxon>
        <taxon>Nematoda</taxon>
        <taxon>Chromadorea</taxon>
        <taxon>Rhabditida</taxon>
        <taxon>Tylenchina</taxon>
        <taxon>Panagrolaimomorpha</taxon>
        <taxon>Strongyloidoidea</taxon>
        <taxon>Alloionematidae</taxon>
        <taxon>Rhabditophanes</taxon>
    </lineage>
</organism>
<name>A0AC35U8Z2_9BILA</name>
<dbReference type="WBParaSite" id="RSKR_0000886600.1">
    <property type="protein sequence ID" value="RSKR_0000886600.1"/>
    <property type="gene ID" value="RSKR_0000886600"/>
</dbReference>
<protein>
    <submittedName>
        <fullName evidence="2">IENR2 domain-containing protein</fullName>
    </submittedName>
</protein>
<reference evidence="2" key="1">
    <citation type="submission" date="2016-11" db="UniProtKB">
        <authorList>
            <consortium name="WormBaseParasite"/>
        </authorList>
    </citation>
    <scope>IDENTIFICATION</scope>
    <source>
        <strain evidence="2">KR3021</strain>
    </source>
</reference>
<accession>A0AC35U8Z2</accession>